<dbReference type="InterPro" id="IPR004839">
    <property type="entry name" value="Aminotransferase_I/II_large"/>
</dbReference>
<dbReference type="SUPFAM" id="SSF53383">
    <property type="entry name" value="PLP-dependent transferases"/>
    <property type="match status" value="1"/>
</dbReference>
<dbReference type="PANTHER" id="PTHR46577">
    <property type="entry name" value="HTH-TYPE TRANSCRIPTIONAL REGULATORY PROTEIN GABR"/>
    <property type="match status" value="1"/>
</dbReference>
<dbReference type="GO" id="GO:0003677">
    <property type="term" value="F:DNA binding"/>
    <property type="evidence" value="ECO:0007669"/>
    <property type="project" value="UniProtKB-KW"/>
</dbReference>
<keyword evidence="6" id="KW-0238">DNA-binding</keyword>
<evidence type="ECO:0000256" key="1">
    <source>
        <dbReference type="ARBA" id="ARBA00001933"/>
    </source>
</evidence>
<evidence type="ECO:0000256" key="5">
    <source>
        <dbReference type="ARBA" id="ARBA00023015"/>
    </source>
</evidence>
<gene>
    <name evidence="9" type="ORF">I6J18_01835</name>
</gene>
<dbReference type="PANTHER" id="PTHR46577:SF1">
    <property type="entry name" value="HTH-TYPE TRANSCRIPTIONAL REGULATORY PROTEIN GABR"/>
    <property type="match status" value="1"/>
</dbReference>
<dbReference type="GO" id="GO:0003700">
    <property type="term" value="F:DNA-binding transcription factor activity"/>
    <property type="evidence" value="ECO:0007669"/>
    <property type="project" value="InterPro"/>
</dbReference>
<evidence type="ECO:0000256" key="2">
    <source>
        <dbReference type="ARBA" id="ARBA00005384"/>
    </source>
</evidence>
<comment type="cofactor">
    <cofactor evidence="1">
        <name>pyridoxal 5'-phosphate</name>
        <dbReference type="ChEBI" id="CHEBI:597326"/>
    </cofactor>
</comment>
<evidence type="ECO:0000256" key="3">
    <source>
        <dbReference type="ARBA" id="ARBA00022576"/>
    </source>
</evidence>
<dbReference type="CDD" id="cd00609">
    <property type="entry name" value="AAT_like"/>
    <property type="match status" value="1"/>
</dbReference>
<dbReference type="Gene3D" id="3.90.1150.10">
    <property type="entry name" value="Aspartate Aminotransferase, domain 1"/>
    <property type="match status" value="1"/>
</dbReference>
<dbReference type="CDD" id="cd07377">
    <property type="entry name" value="WHTH_GntR"/>
    <property type="match status" value="1"/>
</dbReference>
<dbReference type="InterPro" id="IPR036388">
    <property type="entry name" value="WH-like_DNA-bd_sf"/>
</dbReference>
<keyword evidence="10" id="KW-1185">Reference proteome</keyword>
<dbReference type="InterPro" id="IPR036390">
    <property type="entry name" value="WH_DNA-bd_sf"/>
</dbReference>
<evidence type="ECO:0000256" key="7">
    <source>
        <dbReference type="ARBA" id="ARBA00023163"/>
    </source>
</evidence>
<protein>
    <submittedName>
        <fullName evidence="9">PLP-dependent aminotransferase family protein</fullName>
    </submittedName>
</protein>
<reference evidence="9 10" key="1">
    <citation type="submission" date="2021-01" db="EMBL/GenBank/DDBJ databases">
        <title>FDA dAtabase for Regulatory Grade micrObial Sequences (FDA-ARGOS): Supporting development and validation of Infectious Disease Dx tests.</title>
        <authorList>
            <person name="Nelson B."/>
            <person name="Plummer A."/>
            <person name="Tallon L."/>
            <person name="Sadzewicz L."/>
            <person name="Zhao X."/>
            <person name="Boylan J."/>
            <person name="Ott S."/>
            <person name="Bowen H."/>
            <person name="Vavikolanu K."/>
            <person name="Mehta A."/>
            <person name="Aluvathingal J."/>
            <person name="Nadendla S."/>
            <person name="Myers T."/>
            <person name="Yan Y."/>
            <person name="Sichtig H."/>
        </authorList>
    </citation>
    <scope>NUCLEOTIDE SEQUENCE [LARGE SCALE GENOMIC DNA]</scope>
    <source>
        <strain evidence="9 10">FDAARGOS_1161</strain>
    </source>
</reference>
<evidence type="ECO:0000256" key="4">
    <source>
        <dbReference type="ARBA" id="ARBA00022898"/>
    </source>
</evidence>
<dbReference type="KEGG" id="ppsr:I6J18_01835"/>
<dbReference type="EMBL" id="CP068053">
    <property type="protein sequence ID" value="QQT00701.1"/>
    <property type="molecule type" value="Genomic_DNA"/>
</dbReference>
<dbReference type="InterPro" id="IPR000524">
    <property type="entry name" value="Tscrpt_reg_HTH_GntR"/>
</dbReference>
<dbReference type="AlphaFoldDB" id="A0A974S0P6"/>
<sequence length="452" mass="52038">MNPKYMIIVKEIKEQLTNGQLVAGSKLPSVRQLAETFSCSKNTVLKAYSELEKAHLIYAIPQSGFYIVNDFKRPDNQPDVIDFLSAGPDKQLLPYMDFQHCLNQAIDTYKEELFTYSDQQGLPSLRTEIVKNLQHSQVFTEPERVVIVSGSQQAIHLLTALPFPNGKKNILIEQPTYFGMIESLELNEVTTFGINLSMDGIDLARLEYLFKTSDIKFFYVIPRFHNPLGHSYTNREKKRIIELANQYDVYIVEDDFLGELERDTKADPFFAFDPSGRVIYIQSFSKVFLPGLRIAGVILPNIMMKSFLRYKFSSDFNSPVLSQGALDIYLKSGMYHSHLKKIKEVYFHKIQLLKHACEQFLPQGTHYTKPDTGFYLSIYLPHHLSAKKLALLLSEQQVLVDDTNRMFLDDFNKDNLIRLCISQVPENQIQSGIEKIAQTIKEMDNKKSFRII</sequence>
<dbReference type="RefSeq" id="WP_201647830.1">
    <property type="nucleotide sequence ID" value="NZ_CP068053.1"/>
</dbReference>
<accession>A0A974S0P6</accession>
<dbReference type="Pfam" id="PF00155">
    <property type="entry name" value="Aminotran_1_2"/>
    <property type="match status" value="1"/>
</dbReference>
<keyword evidence="3 9" id="KW-0808">Transferase</keyword>
<evidence type="ECO:0000313" key="9">
    <source>
        <dbReference type="EMBL" id="QQT00701.1"/>
    </source>
</evidence>
<dbReference type="InterPro" id="IPR015422">
    <property type="entry name" value="PyrdxlP-dep_Trfase_small"/>
</dbReference>
<dbReference type="InterPro" id="IPR051446">
    <property type="entry name" value="HTH_trans_reg/aminotransferase"/>
</dbReference>
<evidence type="ECO:0000313" key="10">
    <source>
        <dbReference type="Proteomes" id="UP000595254"/>
    </source>
</evidence>
<dbReference type="GO" id="GO:0008483">
    <property type="term" value="F:transaminase activity"/>
    <property type="evidence" value="ECO:0007669"/>
    <property type="project" value="UniProtKB-KW"/>
</dbReference>
<dbReference type="GO" id="GO:0030170">
    <property type="term" value="F:pyridoxal phosphate binding"/>
    <property type="evidence" value="ECO:0007669"/>
    <property type="project" value="InterPro"/>
</dbReference>
<comment type="similarity">
    <text evidence="2">In the C-terminal section; belongs to the class-I pyridoxal-phosphate-dependent aminotransferase family.</text>
</comment>
<organism evidence="9 10">
    <name type="scientific">Peribacillus psychrosaccharolyticus</name>
    <name type="common">Bacillus psychrosaccharolyticus</name>
    <dbReference type="NCBI Taxonomy" id="1407"/>
    <lineage>
        <taxon>Bacteria</taxon>
        <taxon>Bacillati</taxon>
        <taxon>Bacillota</taxon>
        <taxon>Bacilli</taxon>
        <taxon>Bacillales</taxon>
        <taxon>Bacillaceae</taxon>
        <taxon>Peribacillus</taxon>
    </lineage>
</organism>
<keyword evidence="3 9" id="KW-0032">Aminotransferase</keyword>
<dbReference type="SMART" id="SM00345">
    <property type="entry name" value="HTH_GNTR"/>
    <property type="match status" value="1"/>
</dbReference>
<keyword evidence="4" id="KW-0663">Pyridoxal phosphate</keyword>
<dbReference type="InterPro" id="IPR015424">
    <property type="entry name" value="PyrdxlP-dep_Trfase"/>
</dbReference>
<evidence type="ECO:0000256" key="6">
    <source>
        <dbReference type="ARBA" id="ARBA00023125"/>
    </source>
</evidence>
<dbReference type="Proteomes" id="UP000595254">
    <property type="component" value="Chromosome"/>
</dbReference>
<evidence type="ECO:0000259" key="8">
    <source>
        <dbReference type="PROSITE" id="PS50949"/>
    </source>
</evidence>
<feature type="domain" description="HTH gntR-type" evidence="8">
    <location>
        <begin position="2"/>
        <end position="70"/>
    </location>
</feature>
<dbReference type="SUPFAM" id="SSF46785">
    <property type="entry name" value="Winged helix' DNA-binding domain"/>
    <property type="match status" value="1"/>
</dbReference>
<name>A0A974S0P6_PERPY</name>
<dbReference type="InterPro" id="IPR015421">
    <property type="entry name" value="PyrdxlP-dep_Trfase_major"/>
</dbReference>
<proteinExistence type="inferred from homology"/>
<dbReference type="Pfam" id="PF00392">
    <property type="entry name" value="GntR"/>
    <property type="match status" value="1"/>
</dbReference>
<dbReference type="PROSITE" id="PS50949">
    <property type="entry name" value="HTH_GNTR"/>
    <property type="match status" value="1"/>
</dbReference>
<dbReference type="Gene3D" id="1.10.10.10">
    <property type="entry name" value="Winged helix-like DNA-binding domain superfamily/Winged helix DNA-binding domain"/>
    <property type="match status" value="1"/>
</dbReference>
<keyword evidence="7" id="KW-0804">Transcription</keyword>
<keyword evidence="5" id="KW-0805">Transcription regulation</keyword>
<dbReference type="Gene3D" id="3.40.640.10">
    <property type="entry name" value="Type I PLP-dependent aspartate aminotransferase-like (Major domain)"/>
    <property type="match status" value="1"/>
</dbReference>